<dbReference type="RefSeq" id="WP_243452624.1">
    <property type="nucleotide sequence ID" value="NZ_BMOX01000108.1"/>
</dbReference>
<dbReference type="GO" id="GO:0005829">
    <property type="term" value="C:cytosol"/>
    <property type="evidence" value="ECO:0007669"/>
    <property type="project" value="TreeGrafter"/>
</dbReference>
<comment type="subunit">
    <text evidence="8">Homodimer.</text>
</comment>
<evidence type="ECO:0000256" key="8">
    <source>
        <dbReference type="HAMAP-Rule" id="MF_00158"/>
    </source>
</evidence>
<feature type="binding site" evidence="8">
    <location>
        <position position="186"/>
    </location>
    <ligand>
        <name>ATP</name>
        <dbReference type="ChEBI" id="CHEBI:30616"/>
    </ligand>
</feature>
<dbReference type="PANTHER" id="PTHR21299:SF1">
    <property type="entry name" value="PANTOATE--BETA-ALANINE LIGASE"/>
    <property type="match status" value="1"/>
</dbReference>
<name>A0A841LC22_9SPHN</name>
<comment type="subcellular location">
    <subcellularLocation>
        <location evidence="8">Cytoplasm</location>
    </subcellularLocation>
</comment>
<evidence type="ECO:0000256" key="6">
    <source>
        <dbReference type="ARBA" id="ARBA00022840"/>
    </source>
</evidence>
<comment type="similarity">
    <text evidence="2 8">Belongs to the pantothenate synthetase family.</text>
</comment>
<organism evidence="9 10">
    <name type="scientific">Polymorphobacter multimanifer</name>
    <dbReference type="NCBI Taxonomy" id="1070431"/>
    <lineage>
        <taxon>Bacteria</taxon>
        <taxon>Pseudomonadati</taxon>
        <taxon>Pseudomonadota</taxon>
        <taxon>Alphaproteobacteria</taxon>
        <taxon>Sphingomonadales</taxon>
        <taxon>Sphingosinicellaceae</taxon>
        <taxon>Polymorphobacter</taxon>
    </lineage>
</organism>
<reference evidence="9 10" key="1">
    <citation type="submission" date="2020-08" db="EMBL/GenBank/DDBJ databases">
        <title>Genomic Encyclopedia of Type Strains, Phase IV (KMG-IV): sequencing the most valuable type-strain genomes for metagenomic binning, comparative biology and taxonomic classification.</title>
        <authorList>
            <person name="Goeker M."/>
        </authorList>
    </citation>
    <scope>NUCLEOTIDE SEQUENCE [LARGE SCALE GENOMIC DNA]</scope>
    <source>
        <strain evidence="9 10">DSM 102189</strain>
    </source>
</reference>
<keyword evidence="6 8" id="KW-0067">ATP-binding</keyword>
<keyword evidence="3 8" id="KW-0436">Ligase</keyword>
<dbReference type="Proteomes" id="UP000538147">
    <property type="component" value="Unassembled WGS sequence"/>
</dbReference>
<comment type="caution">
    <text evidence="9">The sequence shown here is derived from an EMBL/GenBank/DDBJ whole genome shotgun (WGS) entry which is preliminary data.</text>
</comment>
<feature type="binding site" evidence="8">
    <location>
        <position position="71"/>
    </location>
    <ligand>
        <name>(R)-pantoate</name>
        <dbReference type="ChEBI" id="CHEBI:15980"/>
    </ligand>
</feature>
<evidence type="ECO:0000256" key="4">
    <source>
        <dbReference type="ARBA" id="ARBA00022655"/>
    </source>
</evidence>
<comment type="function">
    <text evidence="8">Catalyzes the condensation of pantoate with beta-alanine in an ATP-dependent reaction via a pantoyl-adenylate intermediate.</text>
</comment>
<feature type="binding site" evidence="8">
    <location>
        <position position="71"/>
    </location>
    <ligand>
        <name>beta-alanine</name>
        <dbReference type="ChEBI" id="CHEBI:57966"/>
    </ligand>
</feature>
<dbReference type="UniPathway" id="UPA00028">
    <property type="reaction ID" value="UER00005"/>
</dbReference>
<dbReference type="GO" id="GO:0015940">
    <property type="term" value="P:pantothenate biosynthetic process"/>
    <property type="evidence" value="ECO:0007669"/>
    <property type="project" value="UniProtKB-UniRule"/>
</dbReference>
<keyword evidence="5 8" id="KW-0547">Nucleotide-binding</keyword>
<sequence>MKSMSLVGTNMQVVRTPTALTAAVEAFRRAGRSVAFVPTMGALHAGHLALLAEGLKHADVVIASIFVNPRQFGPGEDLSRYPRDEAGDSAKLAAAGCAMLYAPDVGAMYPPGFSSFVRVGGLPDVLCGAVRPGHFDGVATVVTKLLAAARADYAVFGEKDWQQLSIVKRMAADLDLGTVIIGAPIVRDGDGLALSSRNLYLAPEDRARALAIPAALTRARARLLEGAAVAEVLAEGALALATAGFARVDYFELVDGETLATLNTVAPGARLMAAGVVGTTRLIDNVGV</sequence>
<accession>A0A841LC22</accession>
<dbReference type="Gene3D" id="3.30.1300.10">
    <property type="entry name" value="Pantoate-beta-alanine ligase, C-terminal domain"/>
    <property type="match status" value="1"/>
</dbReference>
<evidence type="ECO:0000256" key="7">
    <source>
        <dbReference type="ARBA" id="ARBA00048258"/>
    </source>
</evidence>
<evidence type="ECO:0000256" key="2">
    <source>
        <dbReference type="ARBA" id="ARBA00009256"/>
    </source>
</evidence>
<keyword evidence="10" id="KW-1185">Reference proteome</keyword>
<dbReference type="EC" id="6.3.2.1" evidence="8"/>
<dbReference type="PANTHER" id="PTHR21299">
    <property type="entry name" value="CYTIDYLATE KINASE/PANTOATE-BETA-ALANINE LIGASE"/>
    <property type="match status" value="1"/>
</dbReference>
<dbReference type="AlphaFoldDB" id="A0A841LC22"/>
<feature type="binding site" evidence="8">
    <location>
        <position position="163"/>
    </location>
    <ligand>
        <name>(R)-pantoate</name>
        <dbReference type="ChEBI" id="CHEBI:15980"/>
    </ligand>
</feature>
<dbReference type="CDD" id="cd00560">
    <property type="entry name" value="PanC"/>
    <property type="match status" value="1"/>
</dbReference>
<evidence type="ECO:0000256" key="5">
    <source>
        <dbReference type="ARBA" id="ARBA00022741"/>
    </source>
</evidence>
<feature type="active site" description="Proton donor" evidence="8">
    <location>
        <position position="47"/>
    </location>
</feature>
<feature type="binding site" evidence="8">
    <location>
        <begin position="194"/>
        <end position="197"/>
    </location>
    <ligand>
        <name>ATP</name>
        <dbReference type="ChEBI" id="CHEBI:30616"/>
    </ligand>
</feature>
<comment type="miscellaneous">
    <text evidence="8">The reaction proceeds by a bi uni uni bi ping pong mechanism.</text>
</comment>
<dbReference type="EMBL" id="JACIIV010000004">
    <property type="protein sequence ID" value="MBB6226538.1"/>
    <property type="molecule type" value="Genomic_DNA"/>
</dbReference>
<dbReference type="GO" id="GO:0004592">
    <property type="term" value="F:pantoate-beta-alanine ligase activity"/>
    <property type="evidence" value="ECO:0007669"/>
    <property type="project" value="UniProtKB-UniRule"/>
</dbReference>
<dbReference type="InterPro" id="IPR003721">
    <property type="entry name" value="Pantoate_ligase"/>
</dbReference>
<dbReference type="NCBIfam" id="TIGR00018">
    <property type="entry name" value="panC"/>
    <property type="match status" value="1"/>
</dbReference>
<feature type="binding site" evidence="8">
    <location>
        <begin position="40"/>
        <end position="47"/>
    </location>
    <ligand>
        <name>ATP</name>
        <dbReference type="ChEBI" id="CHEBI:30616"/>
    </ligand>
</feature>
<evidence type="ECO:0000313" key="10">
    <source>
        <dbReference type="Proteomes" id="UP000538147"/>
    </source>
</evidence>
<dbReference type="NCBIfam" id="TIGR00125">
    <property type="entry name" value="cyt_tran_rel"/>
    <property type="match status" value="1"/>
</dbReference>
<protein>
    <recommendedName>
        <fullName evidence="8">Pantothenate synthetase</fullName>
        <shortName evidence="8">PS</shortName>
        <ecNumber evidence="8">6.3.2.1</ecNumber>
    </recommendedName>
    <alternativeName>
        <fullName evidence="8">Pantoate--beta-alanine ligase</fullName>
    </alternativeName>
    <alternativeName>
        <fullName evidence="8">Pantoate-activating enzyme</fullName>
    </alternativeName>
</protein>
<keyword evidence="4 8" id="KW-0566">Pantothenate biosynthesis</keyword>
<dbReference type="InterPro" id="IPR004821">
    <property type="entry name" value="Cyt_trans-like"/>
</dbReference>
<comment type="catalytic activity">
    <reaction evidence="7 8">
        <text>(R)-pantoate + beta-alanine + ATP = (R)-pantothenate + AMP + diphosphate + H(+)</text>
        <dbReference type="Rhea" id="RHEA:10912"/>
        <dbReference type="ChEBI" id="CHEBI:15378"/>
        <dbReference type="ChEBI" id="CHEBI:15980"/>
        <dbReference type="ChEBI" id="CHEBI:29032"/>
        <dbReference type="ChEBI" id="CHEBI:30616"/>
        <dbReference type="ChEBI" id="CHEBI:33019"/>
        <dbReference type="ChEBI" id="CHEBI:57966"/>
        <dbReference type="ChEBI" id="CHEBI:456215"/>
        <dbReference type="EC" id="6.3.2.1"/>
    </reaction>
</comment>
<dbReference type="GO" id="GO:0005524">
    <property type="term" value="F:ATP binding"/>
    <property type="evidence" value="ECO:0007669"/>
    <property type="project" value="UniProtKB-KW"/>
</dbReference>
<dbReference type="HAMAP" id="MF_00158">
    <property type="entry name" value="PanC"/>
    <property type="match status" value="1"/>
</dbReference>
<feature type="binding site" evidence="8">
    <location>
        <begin position="157"/>
        <end position="160"/>
    </location>
    <ligand>
        <name>ATP</name>
        <dbReference type="ChEBI" id="CHEBI:30616"/>
    </ligand>
</feature>
<dbReference type="Pfam" id="PF02569">
    <property type="entry name" value="Pantoate_ligase"/>
    <property type="match status" value="1"/>
</dbReference>
<dbReference type="InterPro" id="IPR042176">
    <property type="entry name" value="Pantoate_ligase_C"/>
</dbReference>
<comment type="pathway">
    <text evidence="1 8">Cofactor biosynthesis; (R)-pantothenate biosynthesis; (R)-pantothenate from (R)-pantoate and beta-alanine: step 1/1.</text>
</comment>
<evidence type="ECO:0000256" key="1">
    <source>
        <dbReference type="ARBA" id="ARBA00004990"/>
    </source>
</evidence>
<dbReference type="InterPro" id="IPR014729">
    <property type="entry name" value="Rossmann-like_a/b/a_fold"/>
</dbReference>
<evidence type="ECO:0000313" key="9">
    <source>
        <dbReference type="EMBL" id="MBB6226538.1"/>
    </source>
</evidence>
<dbReference type="SUPFAM" id="SSF52374">
    <property type="entry name" value="Nucleotidylyl transferase"/>
    <property type="match status" value="1"/>
</dbReference>
<evidence type="ECO:0000256" key="3">
    <source>
        <dbReference type="ARBA" id="ARBA00022598"/>
    </source>
</evidence>
<gene>
    <name evidence="8" type="primary">panC</name>
    <name evidence="9" type="ORF">FHS79_000695</name>
</gene>
<dbReference type="Gene3D" id="3.40.50.620">
    <property type="entry name" value="HUPs"/>
    <property type="match status" value="1"/>
</dbReference>
<proteinExistence type="inferred from homology"/>
<keyword evidence="8" id="KW-0963">Cytoplasm</keyword>